<dbReference type="PROSITE" id="PS50041">
    <property type="entry name" value="C_TYPE_LECTIN_2"/>
    <property type="match status" value="1"/>
</dbReference>
<organism evidence="5 6">
    <name type="scientific">Hymenolepis diminuta</name>
    <name type="common">Rat tapeworm</name>
    <dbReference type="NCBI Taxonomy" id="6216"/>
    <lineage>
        <taxon>Eukaryota</taxon>
        <taxon>Metazoa</taxon>
        <taxon>Spiralia</taxon>
        <taxon>Lophotrochozoa</taxon>
        <taxon>Platyhelminthes</taxon>
        <taxon>Cestoda</taxon>
        <taxon>Eucestoda</taxon>
        <taxon>Cyclophyllidea</taxon>
        <taxon>Hymenolepididae</taxon>
        <taxon>Hymenolepis</taxon>
    </lineage>
</organism>
<dbReference type="CDD" id="cd00037">
    <property type="entry name" value="CLECT"/>
    <property type="match status" value="1"/>
</dbReference>
<name>A0A564Z2C9_HYMDI</name>
<dbReference type="SMART" id="SM00034">
    <property type="entry name" value="CLECT"/>
    <property type="match status" value="1"/>
</dbReference>
<keyword evidence="3" id="KW-0812">Transmembrane</keyword>
<dbReference type="Gene3D" id="2.10.70.10">
    <property type="entry name" value="Complement Module, domain 1"/>
    <property type="match status" value="1"/>
</dbReference>
<keyword evidence="2" id="KW-1015">Disulfide bond</keyword>
<evidence type="ECO:0000259" key="4">
    <source>
        <dbReference type="PROSITE" id="PS50041"/>
    </source>
</evidence>
<feature type="non-terminal residue" evidence="5">
    <location>
        <position position="1"/>
    </location>
</feature>
<keyword evidence="3" id="KW-1133">Transmembrane helix</keyword>
<dbReference type="SUPFAM" id="SSF57535">
    <property type="entry name" value="Complement control module/SCR domain"/>
    <property type="match status" value="1"/>
</dbReference>
<dbReference type="InterPro" id="IPR001304">
    <property type="entry name" value="C-type_lectin-like"/>
</dbReference>
<evidence type="ECO:0000256" key="3">
    <source>
        <dbReference type="SAM" id="Phobius"/>
    </source>
</evidence>
<feature type="domain" description="C-type lectin" evidence="4">
    <location>
        <begin position="23"/>
        <end position="157"/>
    </location>
</feature>
<keyword evidence="1" id="KW-0732">Signal</keyword>
<evidence type="ECO:0000313" key="5">
    <source>
        <dbReference type="EMBL" id="VUZ53439.1"/>
    </source>
</evidence>
<dbReference type="InterPro" id="IPR035976">
    <property type="entry name" value="Sushi/SCR/CCP_sf"/>
</dbReference>
<dbReference type="SUPFAM" id="SSF56436">
    <property type="entry name" value="C-type lectin-like"/>
    <property type="match status" value="1"/>
</dbReference>
<feature type="transmembrane region" description="Helical" evidence="3">
    <location>
        <begin position="523"/>
        <end position="541"/>
    </location>
</feature>
<keyword evidence="6" id="KW-1185">Reference proteome</keyword>
<dbReference type="Pfam" id="PF00084">
    <property type="entry name" value="Sushi"/>
    <property type="match status" value="1"/>
</dbReference>
<evidence type="ECO:0000256" key="2">
    <source>
        <dbReference type="ARBA" id="ARBA00023157"/>
    </source>
</evidence>
<dbReference type="EMBL" id="CABIJS010000555">
    <property type="protein sequence ID" value="VUZ53439.1"/>
    <property type="molecule type" value="Genomic_DNA"/>
</dbReference>
<accession>A0A564Z2C9</accession>
<proteinExistence type="predicted"/>
<dbReference type="InterPro" id="IPR016186">
    <property type="entry name" value="C-type_lectin-like/link_sf"/>
</dbReference>
<sequence length="579" mass="65288">AKGQQIYPDDFPCEDSKWIYHPSTGKCYKLASASQPFAPADAKKKCGAIMQGYPAVTVSVVEIRTAEELKALKSVLIEYSLKEKINLGARRISAQNPFVWESDQKEVDFSFLPWIGNLRTGDCLVMYYTNVYIGNGWVTVAYVDADSCNSSYATICEHKVKRCENPPGGFDSATMKFTPTEPYPGTTTRAVCKTGFFQRHSSGTTQYASVYKCVGKRDSRGVADPSKYTVNFVYSGGNLIPCDSIKCELDLKTLCHVELNSVGYPDKTAFKYGENITLQCIKGFGYALDLFKTTAIMECLSVPEKPDLGIWFPGPCHACSVIRCNETQMKNMVPDHAALTGARSEFTGEEYGPLQMNQFNQYGNIVTYSCDDSFFFEDWSFQKTIECTLKSGSESEGEWIGYGRTRLPLPKACQPVTCKYEDILLKPIYNIRPNFTIEFSNGTVEYGFKLRPVLYPYMTKIQYVCENGYETVTKYDVQNITCGPTARWKPQLTGCIKKEEAMKTSSGGRYVPPTVEVPSAEKLGLLMMTIIVLFFLTLLLLDLTTLHRDIRWFFNNVRLQKRLWVAKRRLQNTKAKAKI</sequence>
<gene>
    <name evidence="5" type="ORF">WMSIL1_LOCUS11764</name>
</gene>
<dbReference type="InterPro" id="IPR000436">
    <property type="entry name" value="Sushi_SCR_CCP_dom"/>
</dbReference>
<evidence type="ECO:0000313" key="6">
    <source>
        <dbReference type="Proteomes" id="UP000321570"/>
    </source>
</evidence>
<evidence type="ECO:0000256" key="1">
    <source>
        <dbReference type="ARBA" id="ARBA00022729"/>
    </source>
</evidence>
<dbReference type="InterPro" id="IPR016187">
    <property type="entry name" value="CTDL_fold"/>
</dbReference>
<keyword evidence="3" id="KW-0472">Membrane</keyword>
<dbReference type="AlphaFoldDB" id="A0A564Z2C9"/>
<dbReference type="Gene3D" id="3.10.100.10">
    <property type="entry name" value="Mannose-Binding Protein A, subunit A"/>
    <property type="match status" value="1"/>
</dbReference>
<reference evidence="5 6" key="1">
    <citation type="submission" date="2019-07" db="EMBL/GenBank/DDBJ databases">
        <authorList>
            <person name="Jastrzebski P J."/>
            <person name="Paukszto L."/>
            <person name="Jastrzebski P J."/>
        </authorList>
    </citation>
    <scope>NUCLEOTIDE SEQUENCE [LARGE SCALE GENOMIC DNA]</scope>
    <source>
        <strain evidence="5 6">WMS-il1</strain>
    </source>
</reference>
<dbReference type="Proteomes" id="UP000321570">
    <property type="component" value="Unassembled WGS sequence"/>
</dbReference>
<protein>
    <recommendedName>
        <fullName evidence="4">C-type lectin domain-containing protein</fullName>
    </recommendedName>
</protein>